<dbReference type="Proteomes" id="UP000558113">
    <property type="component" value="Unassembled WGS sequence"/>
</dbReference>
<evidence type="ECO:0000313" key="2">
    <source>
        <dbReference type="Proteomes" id="UP000558113"/>
    </source>
</evidence>
<dbReference type="RefSeq" id="WP_161698738.1">
    <property type="nucleotide sequence ID" value="NZ_JAAAMU010000006.1"/>
</dbReference>
<sequence length="178" mass="19689">MEGSKPMIYLVSGPPGAGKSTTSRAIADRLSRSAMIDGDDVYHMVIGGIANPWESPFHNRLMWQNIAALAGRFVETGHDVVVNYVVFREDIRLFKEALGAMADEIKVKFVLLTAAEAELRRRDAERPPELRMGERCGIVLRELLADGPPEGGVLDTTALSLEQAVDEIMGNDRFYLAW</sequence>
<dbReference type="EMBL" id="JAAAMU010000006">
    <property type="protein sequence ID" value="NBC70126.1"/>
    <property type="molecule type" value="Genomic_DNA"/>
</dbReference>
<gene>
    <name evidence="1" type="ORF">GT003_14100</name>
</gene>
<evidence type="ECO:0000313" key="1">
    <source>
        <dbReference type="EMBL" id="NBC70126.1"/>
    </source>
</evidence>
<reference evidence="1 2" key="1">
    <citation type="submission" date="2020-01" db="EMBL/GenBank/DDBJ databases">
        <title>Paenibacillus soybeanensis sp. nov. isolated from the nodules of soybean (Glycine max(L.) Merr).</title>
        <authorList>
            <person name="Wang H."/>
        </authorList>
    </citation>
    <scope>NUCLEOTIDE SEQUENCE [LARGE SCALE GENOMIC DNA]</scope>
    <source>
        <strain evidence="1 2">DSM 23054</strain>
    </source>
</reference>
<dbReference type="Gene3D" id="3.40.50.300">
    <property type="entry name" value="P-loop containing nucleotide triphosphate hydrolases"/>
    <property type="match status" value="1"/>
</dbReference>
<organism evidence="1 2">
    <name type="scientific">Paenibacillus sacheonensis</name>
    <dbReference type="NCBI Taxonomy" id="742054"/>
    <lineage>
        <taxon>Bacteria</taxon>
        <taxon>Bacillati</taxon>
        <taxon>Bacillota</taxon>
        <taxon>Bacilli</taxon>
        <taxon>Bacillales</taxon>
        <taxon>Paenibacillaceae</taxon>
        <taxon>Paenibacillus</taxon>
    </lineage>
</organism>
<name>A0A7X5BZ57_9BACL</name>
<comment type="caution">
    <text evidence="1">The sequence shown here is derived from an EMBL/GenBank/DDBJ whole genome shotgun (WGS) entry which is preliminary data.</text>
</comment>
<protein>
    <submittedName>
        <fullName evidence="1">AAA family ATPase</fullName>
    </submittedName>
</protein>
<dbReference type="OrthoDB" id="1649389at2"/>
<proteinExistence type="predicted"/>
<dbReference type="AlphaFoldDB" id="A0A7X5BZ57"/>
<keyword evidence="2" id="KW-1185">Reference proteome</keyword>
<accession>A0A7X5BZ57</accession>
<dbReference type="InterPro" id="IPR027417">
    <property type="entry name" value="P-loop_NTPase"/>
</dbReference>
<dbReference type="Pfam" id="PF13671">
    <property type="entry name" value="AAA_33"/>
    <property type="match status" value="1"/>
</dbReference>
<dbReference type="SUPFAM" id="SSF52540">
    <property type="entry name" value="P-loop containing nucleoside triphosphate hydrolases"/>
    <property type="match status" value="1"/>
</dbReference>